<organism evidence="1 2">
    <name type="scientific">Streptomyces pratisoli</name>
    <dbReference type="NCBI Taxonomy" id="3139917"/>
    <lineage>
        <taxon>Bacteria</taxon>
        <taxon>Bacillati</taxon>
        <taxon>Actinomycetota</taxon>
        <taxon>Actinomycetes</taxon>
        <taxon>Kitasatosporales</taxon>
        <taxon>Streptomycetaceae</taxon>
        <taxon>Streptomyces</taxon>
    </lineage>
</organism>
<evidence type="ECO:0000313" key="1">
    <source>
        <dbReference type="EMBL" id="MEJ8661607.1"/>
    </source>
</evidence>
<reference evidence="1" key="1">
    <citation type="submission" date="2024-03" db="EMBL/GenBank/DDBJ databases">
        <title>Novel Streptomyces species of biotechnological and ecological value are a feature of Machair soil.</title>
        <authorList>
            <person name="Prole J.R."/>
            <person name="Goodfellow M."/>
            <person name="Allenby N."/>
            <person name="Ward A.C."/>
        </authorList>
    </citation>
    <scope>NUCLEOTIDE SEQUENCE</scope>
    <source>
        <strain evidence="1">MS1.AVA.4</strain>
    </source>
</reference>
<keyword evidence="2" id="KW-1185">Reference proteome</keyword>
<proteinExistence type="predicted"/>
<sequence length="310" mass="32778">MGVRRLVAAGPCPGSSPATTGWAEAPRPGHRGRSGRGRVRGGCCPVGPGRRLAERTSPRRRERRRREMVTHTTSVKRSGQGYDATPFLPGRRAGLPGLRRAAAGCRGCPLYEDATQTVFGEGDTSARILLLGEQPGDQEDRQGRPFVGPAGKVLERALADAGIHPDGTYVTNAVKHFKFTVPEGRKRRIHKSPSLREMTACRPWLVAELQRVRPELVVALGSTAGKALLGPSFRVTEQRGALLPWPGLDDGGGDGSGGGRVDDGVRGLVATIHPSAVLRADDRDAAYKGLVSDLRVAAHALDDGGGGSSS</sequence>
<comment type="caution">
    <text evidence="1">The sequence shown here is derived from an EMBL/GenBank/DDBJ whole genome shotgun (WGS) entry which is preliminary data.</text>
</comment>
<gene>
    <name evidence="1" type="ORF">WKI58_34730</name>
</gene>
<accession>A0ACC6QUX2</accession>
<evidence type="ECO:0000313" key="2">
    <source>
        <dbReference type="Proteomes" id="UP001375539"/>
    </source>
</evidence>
<name>A0ACC6QUX2_9ACTN</name>
<dbReference type="EMBL" id="JBBKAI010000002">
    <property type="protein sequence ID" value="MEJ8661607.1"/>
    <property type="molecule type" value="Genomic_DNA"/>
</dbReference>
<dbReference type="Proteomes" id="UP001375539">
    <property type="component" value="Unassembled WGS sequence"/>
</dbReference>
<protein>
    <submittedName>
        <fullName evidence="1">UdgX family uracil-DNA binding protein</fullName>
    </submittedName>
</protein>